<dbReference type="PANTHER" id="PTHR11058:SF9">
    <property type="entry name" value="NADH-UBIQUINONE OXIDOREDUCTASE CHAIN 3"/>
    <property type="match status" value="1"/>
</dbReference>
<evidence type="ECO:0000256" key="7">
    <source>
        <dbReference type="SAM" id="Phobius"/>
    </source>
</evidence>
<evidence type="ECO:0000313" key="8">
    <source>
        <dbReference type="EMBL" id="SVB22278.1"/>
    </source>
</evidence>
<keyword evidence="4 7" id="KW-0812">Transmembrane</keyword>
<dbReference type="InterPro" id="IPR000440">
    <property type="entry name" value="NADH_UbQ/plastoQ_OxRdtase_su3"/>
</dbReference>
<organism evidence="8">
    <name type="scientific">marine metagenome</name>
    <dbReference type="NCBI Taxonomy" id="408172"/>
    <lineage>
        <taxon>unclassified sequences</taxon>
        <taxon>metagenomes</taxon>
        <taxon>ecological metagenomes</taxon>
    </lineage>
</organism>
<protein>
    <submittedName>
        <fullName evidence="8">Uncharacterized protein</fullName>
    </submittedName>
</protein>
<gene>
    <name evidence="8" type="ORF">METZ01_LOCUS175132</name>
</gene>
<keyword evidence="3" id="KW-0813">Transport</keyword>
<evidence type="ECO:0000256" key="4">
    <source>
        <dbReference type="ARBA" id="ARBA00022692"/>
    </source>
</evidence>
<dbReference type="InterPro" id="IPR023043">
    <property type="entry name" value="NAD(P)H_OxRDtase_bac/plastid"/>
</dbReference>
<dbReference type="HAMAP" id="MF_01394">
    <property type="entry name" value="NDH1_NuoA"/>
    <property type="match status" value="1"/>
</dbReference>
<comment type="similarity">
    <text evidence="2">Belongs to the complex I subunit 3 family.</text>
</comment>
<feature type="transmembrane region" description="Helical" evidence="7">
    <location>
        <begin position="69"/>
        <end position="90"/>
    </location>
</feature>
<dbReference type="GO" id="GO:0030964">
    <property type="term" value="C:NADH dehydrogenase complex"/>
    <property type="evidence" value="ECO:0007669"/>
    <property type="project" value="TreeGrafter"/>
</dbReference>
<feature type="transmembrane region" description="Helical" evidence="7">
    <location>
        <begin position="12"/>
        <end position="33"/>
    </location>
</feature>
<keyword evidence="5 7" id="KW-1133">Transmembrane helix</keyword>
<evidence type="ECO:0000256" key="2">
    <source>
        <dbReference type="ARBA" id="ARBA00008472"/>
    </source>
</evidence>
<feature type="transmembrane region" description="Helical" evidence="7">
    <location>
        <begin position="96"/>
        <end position="118"/>
    </location>
</feature>
<dbReference type="GO" id="GO:0008137">
    <property type="term" value="F:NADH dehydrogenase (ubiquinone) activity"/>
    <property type="evidence" value="ECO:0007669"/>
    <property type="project" value="InterPro"/>
</dbReference>
<evidence type="ECO:0000256" key="5">
    <source>
        <dbReference type="ARBA" id="ARBA00022989"/>
    </source>
</evidence>
<dbReference type="Gene3D" id="1.20.58.1610">
    <property type="entry name" value="NADH:ubiquinone/plastoquinone oxidoreductase, chain 3"/>
    <property type="match status" value="1"/>
</dbReference>
<dbReference type="InterPro" id="IPR038430">
    <property type="entry name" value="NDAH_ubi_oxred_su3_sf"/>
</dbReference>
<dbReference type="GO" id="GO:0016651">
    <property type="term" value="F:oxidoreductase activity, acting on NAD(P)H"/>
    <property type="evidence" value="ECO:0007669"/>
    <property type="project" value="InterPro"/>
</dbReference>
<dbReference type="Pfam" id="PF00507">
    <property type="entry name" value="Oxidored_q4"/>
    <property type="match status" value="1"/>
</dbReference>
<name>A0A382C844_9ZZZZ</name>
<evidence type="ECO:0000256" key="3">
    <source>
        <dbReference type="ARBA" id="ARBA00022448"/>
    </source>
</evidence>
<evidence type="ECO:0000256" key="6">
    <source>
        <dbReference type="ARBA" id="ARBA00023136"/>
    </source>
</evidence>
<dbReference type="AlphaFoldDB" id="A0A382C844"/>
<keyword evidence="6 7" id="KW-0472">Membrane</keyword>
<dbReference type="PANTHER" id="PTHR11058">
    <property type="entry name" value="NADH-UBIQUINONE OXIDOREDUCTASE CHAIN 3"/>
    <property type="match status" value="1"/>
</dbReference>
<comment type="subcellular location">
    <subcellularLocation>
        <location evidence="1">Membrane</location>
        <topology evidence="1">Multi-pass membrane protein</topology>
    </subcellularLocation>
</comment>
<dbReference type="EMBL" id="UINC01033268">
    <property type="protein sequence ID" value="SVB22278.1"/>
    <property type="molecule type" value="Genomic_DNA"/>
</dbReference>
<reference evidence="8" key="1">
    <citation type="submission" date="2018-05" db="EMBL/GenBank/DDBJ databases">
        <authorList>
            <person name="Lanie J.A."/>
            <person name="Ng W.-L."/>
            <person name="Kazmierczak K.M."/>
            <person name="Andrzejewski T.M."/>
            <person name="Davidsen T.M."/>
            <person name="Wayne K.J."/>
            <person name="Tettelin H."/>
            <person name="Glass J.I."/>
            <person name="Rusch D."/>
            <person name="Podicherti R."/>
            <person name="Tsui H.-C.T."/>
            <person name="Winkler M.E."/>
        </authorList>
    </citation>
    <scope>NUCLEOTIDE SEQUENCE</scope>
</reference>
<accession>A0A382C844</accession>
<sequence>MLEDYFRQYGLIAIFALVAMIVPSSMLVLSLLFSRIRIRPIKPNPIKSDIYECGMETIGGRWGQLNFRYYMYALLFVIFDVAVVFLYPWAVQLGKLGLFALLQMTAFLIILGFGWVYAWGKKDLEWR</sequence>
<evidence type="ECO:0000256" key="1">
    <source>
        <dbReference type="ARBA" id="ARBA00004141"/>
    </source>
</evidence>
<proteinExistence type="inferred from homology"/>